<dbReference type="InterPro" id="IPR007721">
    <property type="entry name" value="RbsD_FucU"/>
</dbReference>
<evidence type="ECO:0000313" key="8">
    <source>
        <dbReference type="Proteomes" id="UP000640930"/>
    </source>
</evidence>
<comment type="caution">
    <text evidence="7">The sequence shown here is derived from an EMBL/GenBank/DDBJ whole genome shotgun (WGS) entry which is preliminary data.</text>
</comment>
<evidence type="ECO:0000313" key="7">
    <source>
        <dbReference type="EMBL" id="MBD8025151.1"/>
    </source>
</evidence>
<protein>
    <recommendedName>
        <fullName evidence="2 6">D-ribose pyranase</fullName>
        <ecNumber evidence="2 6">5.4.99.62</ecNumber>
    </recommendedName>
</protein>
<feature type="binding site" evidence="6">
    <location>
        <position position="96"/>
    </location>
    <ligand>
        <name>substrate</name>
    </ligand>
</feature>
<keyword evidence="5 6" id="KW-0119">Carbohydrate metabolism</keyword>
<comment type="similarity">
    <text evidence="6">Belongs to the RbsD / FucU family. RbsD subfamily.</text>
</comment>
<comment type="subunit">
    <text evidence="6">Homodecamer.</text>
</comment>
<dbReference type="Proteomes" id="UP000640930">
    <property type="component" value="Unassembled WGS sequence"/>
</dbReference>
<dbReference type="EC" id="5.4.99.62" evidence="2 6"/>
<proteinExistence type="inferred from homology"/>
<dbReference type="NCBIfam" id="NF008761">
    <property type="entry name" value="PRK11797.1"/>
    <property type="match status" value="1"/>
</dbReference>
<gene>
    <name evidence="6 7" type="primary">rbsD</name>
    <name evidence="7" type="ORF">H9636_00640</name>
</gene>
<comment type="function">
    <text evidence="6">Catalyzes the interconversion of beta-pyran and beta-furan forms of D-ribose.</text>
</comment>
<evidence type="ECO:0000256" key="4">
    <source>
        <dbReference type="ARBA" id="ARBA00023235"/>
    </source>
</evidence>
<dbReference type="PANTHER" id="PTHR37831:SF1">
    <property type="entry name" value="D-RIBOSE PYRANASE"/>
    <property type="match status" value="1"/>
</dbReference>
<dbReference type="SUPFAM" id="SSF102546">
    <property type="entry name" value="RbsD-like"/>
    <property type="match status" value="1"/>
</dbReference>
<accession>A0ABR8X896</accession>
<dbReference type="Gene3D" id="3.40.1650.10">
    <property type="entry name" value="RbsD-like domain"/>
    <property type="match status" value="1"/>
</dbReference>
<organism evidence="7 8">
    <name type="scientific">Ureibacillus galli</name>
    <dbReference type="NCBI Taxonomy" id="2762222"/>
    <lineage>
        <taxon>Bacteria</taxon>
        <taxon>Bacillati</taxon>
        <taxon>Bacillota</taxon>
        <taxon>Bacilli</taxon>
        <taxon>Bacillales</taxon>
        <taxon>Caryophanaceae</taxon>
        <taxon>Ureibacillus</taxon>
    </lineage>
</organism>
<evidence type="ECO:0000256" key="2">
    <source>
        <dbReference type="ARBA" id="ARBA00012862"/>
    </source>
</evidence>
<dbReference type="PANTHER" id="PTHR37831">
    <property type="entry name" value="D-RIBOSE PYRANASE"/>
    <property type="match status" value="1"/>
</dbReference>
<feature type="binding site" evidence="6">
    <location>
        <position position="28"/>
    </location>
    <ligand>
        <name>substrate</name>
    </ligand>
</feature>
<dbReference type="InterPro" id="IPR023750">
    <property type="entry name" value="RbsD-like_sf"/>
</dbReference>
<keyword evidence="8" id="KW-1185">Reference proteome</keyword>
<evidence type="ECO:0000256" key="6">
    <source>
        <dbReference type="HAMAP-Rule" id="MF_01661"/>
    </source>
</evidence>
<feature type="binding site" evidence="6">
    <location>
        <begin position="118"/>
        <end position="120"/>
    </location>
    <ligand>
        <name>substrate</name>
    </ligand>
</feature>
<comment type="catalytic activity">
    <reaction evidence="1 6">
        <text>beta-D-ribopyranose = beta-D-ribofuranose</text>
        <dbReference type="Rhea" id="RHEA:25432"/>
        <dbReference type="ChEBI" id="CHEBI:27476"/>
        <dbReference type="ChEBI" id="CHEBI:47002"/>
        <dbReference type="EC" id="5.4.99.62"/>
    </reaction>
</comment>
<dbReference type="HAMAP" id="MF_01661">
    <property type="entry name" value="D_rib_pyranase"/>
    <property type="match status" value="1"/>
</dbReference>
<feature type="active site" description="Proton donor" evidence="6">
    <location>
        <position position="20"/>
    </location>
</feature>
<keyword evidence="4 6" id="KW-0413">Isomerase</keyword>
<evidence type="ECO:0000256" key="3">
    <source>
        <dbReference type="ARBA" id="ARBA00022490"/>
    </source>
</evidence>
<name>A0ABR8X896_9BACL</name>
<dbReference type="EMBL" id="JACSQA010000001">
    <property type="protein sequence ID" value="MBD8025151.1"/>
    <property type="molecule type" value="Genomic_DNA"/>
</dbReference>
<comment type="pathway">
    <text evidence="6">Carbohydrate metabolism; D-ribose degradation; D-ribose 5-phosphate from beta-D-ribopyranose: step 1/2.</text>
</comment>
<dbReference type="RefSeq" id="WP_191705725.1">
    <property type="nucleotide sequence ID" value="NZ_JACSQA010000001.1"/>
</dbReference>
<keyword evidence="3 6" id="KW-0963">Cytoplasm</keyword>
<evidence type="ECO:0000256" key="1">
    <source>
        <dbReference type="ARBA" id="ARBA00000223"/>
    </source>
</evidence>
<sequence length="129" mass="14331">MKRHGILNRELAGHFAKLGHTDRIVIADCGLPIPKDVPCIDLAYKLGEPTFLTILKVVLDDLVVEAAVLADEIQTNNEKVAKEITDSLTNISYVTHEEFKELTKETKLIIRTGETTPYANVILQCGVIF</sequence>
<evidence type="ECO:0000256" key="5">
    <source>
        <dbReference type="ARBA" id="ARBA00023277"/>
    </source>
</evidence>
<reference evidence="7 8" key="1">
    <citation type="submission" date="2020-08" db="EMBL/GenBank/DDBJ databases">
        <title>A Genomic Blueprint of the Chicken Gut Microbiome.</title>
        <authorList>
            <person name="Gilroy R."/>
            <person name="Ravi A."/>
            <person name="Getino M."/>
            <person name="Pursley I."/>
            <person name="Horton D.L."/>
            <person name="Alikhan N.-F."/>
            <person name="Baker D."/>
            <person name="Gharbi K."/>
            <person name="Hall N."/>
            <person name="Watson M."/>
            <person name="Adriaenssens E.M."/>
            <person name="Foster-Nyarko E."/>
            <person name="Jarju S."/>
            <person name="Secka A."/>
            <person name="Antonio M."/>
            <person name="Oren A."/>
            <person name="Chaudhuri R."/>
            <person name="La Ragione R.M."/>
            <person name="Hildebrand F."/>
            <person name="Pallen M.J."/>
        </authorList>
    </citation>
    <scope>NUCLEOTIDE SEQUENCE [LARGE SCALE GENOMIC DNA]</scope>
    <source>
        <strain evidence="7 8">Re31</strain>
    </source>
</reference>
<dbReference type="InterPro" id="IPR023064">
    <property type="entry name" value="D-ribose_pyranase"/>
</dbReference>
<dbReference type="Pfam" id="PF05025">
    <property type="entry name" value="RbsD_FucU"/>
    <property type="match status" value="1"/>
</dbReference>
<comment type="subcellular location">
    <subcellularLocation>
        <location evidence="6">Cytoplasm</location>
    </subcellularLocation>
</comment>
<dbReference type="GO" id="GO:0062193">
    <property type="term" value="F:D-ribose pyranase activity"/>
    <property type="evidence" value="ECO:0007669"/>
    <property type="project" value="UniProtKB-EC"/>
</dbReference>